<name>G6F3K4_9PROT</name>
<sequence length="84" mass="9363">MWQTIYLLSGFYQLAMLRKDSLGGRLFASFFSGSLLVWGVLNILIYGNGHYIMFGCAIFALINLVALARIGTGIEQNDEYSGNF</sequence>
<dbReference type="AlphaFoldDB" id="G6F3K4"/>
<comment type="caution">
    <text evidence="2">The sequence shown here is derived from an EMBL/GenBank/DDBJ whole genome shotgun (WGS) entry which is preliminary data.</text>
</comment>
<dbReference type="EMBL" id="AGFR01000022">
    <property type="protein sequence ID" value="EHD12883.1"/>
    <property type="molecule type" value="Genomic_DNA"/>
</dbReference>
<keyword evidence="1" id="KW-0812">Transmembrane</keyword>
<protein>
    <submittedName>
        <fullName evidence="2">Uncharacterized protein</fullName>
    </submittedName>
</protein>
<feature type="transmembrane region" description="Helical" evidence="1">
    <location>
        <begin position="51"/>
        <end position="70"/>
    </location>
</feature>
<evidence type="ECO:0000313" key="3">
    <source>
        <dbReference type="Proteomes" id="UP000005939"/>
    </source>
</evidence>
<evidence type="ECO:0000256" key="1">
    <source>
        <dbReference type="SAM" id="Phobius"/>
    </source>
</evidence>
<gene>
    <name evidence="2" type="ORF">CIN_22000</name>
</gene>
<accession>G6F3K4</accession>
<dbReference type="STRING" id="1088868.CIN_22000"/>
<proteinExistence type="predicted"/>
<keyword evidence="1" id="KW-0472">Membrane</keyword>
<evidence type="ECO:0000313" key="2">
    <source>
        <dbReference type="EMBL" id="EHD12883.1"/>
    </source>
</evidence>
<keyword evidence="1" id="KW-1133">Transmembrane helix</keyword>
<organism evidence="2 3">
    <name type="scientific">Commensalibacter intestini A911</name>
    <dbReference type="NCBI Taxonomy" id="1088868"/>
    <lineage>
        <taxon>Bacteria</taxon>
        <taxon>Pseudomonadati</taxon>
        <taxon>Pseudomonadota</taxon>
        <taxon>Alphaproteobacteria</taxon>
        <taxon>Acetobacterales</taxon>
        <taxon>Acetobacteraceae</taxon>
    </lineage>
</organism>
<reference evidence="2 3" key="1">
    <citation type="submission" date="2011-10" db="EMBL/GenBank/DDBJ databases">
        <title>Genome Sequence of Commensalibacter intestini A911, isolated from Drosophila gut.</title>
        <authorList>
            <person name="Lee W.-J."/>
            <person name="Kim E.-K."/>
        </authorList>
    </citation>
    <scope>NUCLEOTIDE SEQUENCE [LARGE SCALE GENOMIC DNA]</scope>
    <source>
        <strain evidence="2 3">A911</strain>
    </source>
</reference>
<dbReference type="Proteomes" id="UP000005939">
    <property type="component" value="Unassembled WGS sequence"/>
</dbReference>
<feature type="transmembrane region" description="Helical" evidence="1">
    <location>
        <begin position="26"/>
        <end position="45"/>
    </location>
</feature>